<name>A0A929MYY4_9ACTO</name>
<evidence type="ECO:0000313" key="5">
    <source>
        <dbReference type="Proteomes" id="UP000718630"/>
    </source>
</evidence>
<dbReference type="Proteomes" id="UP000718630">
    <property type="component" value="Unassembled WGS sequence"/>
</dbReference>
<evidence type="ECO:0000256" key="1">
    <source>
        <dbReference type="PROSITE-ProRule" id="PRU00239"/>
    </source>
</evidence>
<proteinExistence type="predicted"/>
<reference evidence="4" key="1">
    <citation type="submission" date="2020-04" db="EMBL/GenBank/DDBJ databases">
        <title>Deep metagenomics examines the oral microbiome during advanced dental caries in children, revealing novel taxa and co-occurrences with host molecules.</title>
        <authorList>
            <person name="Baker J.L."/>
            <person name="Morton J.T."/>
            <person name="Dinis M."/>
            <person name="Alvarez R."/>
            <person name="Tran N.C."/>
            <person name="Knight R."/>
            <person name="Edlund A."/>
        </authorList>
    </citation>
    <scope>NUCLEOTIDE SEQUENCE</scope>
    <source>
        <strain evidence="4">JCVI_32_bin.64</strain>
    </source>
</reference>
<feature type="region of interest" description="Disordered" evidence="2">
    <location>
        <begin position="402"/>
        <end position="421"/>
    </location>
</feature>
<keyword evidence="1" id="KW-0378">Hydrolase</keyword>
<feature type="active site" evidence="1">
    <location>
        <position position="216"/>
    </location>
</feature>
<accession>A0A929MYY4</accession>
<feature type="domain" description="Calpain catalytic" evidence="3">
    <location>
        <begin position="205"/>
        <end position="447"/>
    </location>
</feature>
<evidence type="ECO:0000259" key="3">
    <source>
        <dbReference type="PROSITE" id="PS50203"/>
    </source>
</evidence>
<dbReference type="GO" id="GO:0006508">
    <property type="term" value="P:proteolysis"/>
    <property type="evidence" value="ECO:0007669"/>
    <property type="project" value="UniProtKB-KW"/>
</dbReference>
<feature type="active site" evidence="1">
    <location>
        <position position="386"/>
    </location>
</feature>
<feature type="active site" evidence="1">
    <location>
        <position position="402"/>
    </location>
</feature>
<keyword evidence="1" id="KW-0645">Protease</keyword>
<dbReference type="GO" id="GO:0004198">
    <property type="term" value="F:calcium-dependent cysteine-type endopeptidase activity"/>
    <property type="evidence" value="ECO:0007669"/>
    <property type="project" value="InterPro"/>
</dbReference>
<dbReference type="InterPro" id="IPR001300">
    <property type="entry name" value="Peptidase_C2_calpain_cat"/>
</dbReference>
<organism evidence="4 5">
    <name type="scientific">Schaalia georgiae</name>
    <dbReference type="NCBI Taxonomy" id="52768"/>
    <lineage>
        <taxon>Bacteria</taxon>
        <taxon>Bacillati</taxon>
        <taxon>Actinomycetota</taxon>
        <taxon>Actinomycetes</taxon>
        <taxon>Actinomycetales</taxon>
        <taxon>Actinomycetaceae</taxon>
        <taxon>Schaalia</taxon>
    </lineage>
</organism>
<dbReference type="EMBL" id="JABZFZ010000097">
    <property type="protein sequence ID" value="MBF0939797.1"/>
    <property type="molecule type" value="Genomic_DNA"/>
</dbReference>
<gene>
    <name evidence="4" type="ORF">HXK03_02825</name>
</gene>
<comment type="caution">
    <text evidence="4">The sequence shown here is derived from an EMBL/GenBank/DDBJ whole genome shotgun (WGS) entry which is preliminary data.</text>
</comment>
<dbReference type="PROSITE" id="PS50203">
    <property type="entry name" value="CALPAIN_CAT"/>
    <property type="match status" value="1"/>
</dbReference>
<keyword evidence="1" id="KW-0788">Thiol protease</keyword>
<dbReference type="SUPFAM" id="SSF54001">
    <property type="entry name" value="Cysteine proteinases"/>
    <property type="match status" value="1"/>
</dbReference>
<dbReference type="AlphaFoldDB" id="A0A929MYY4"/>
<protein>
    <recommendedName>
        <fullName evidence="3">Calpain catalytic domain-containing protein</fullName>
    </recommendedName>
</protein>
<evidence type="ECO:0000256" key="2">
    <source>
        <dbReference type="SAM" id="MobiDB-lite"/>
    </source>
</evidence>
<sequence length="447" mass="48754">MRLFRYASYFPDLPGHTSTINHFASELREWHTKALSIYEDLGYALHGYTEWQGKAQEEFVSTVVAERGQMDALCEGLSRAYQAVEAFARVCYNQYWEVADIRYRAEQLDAYYDGLSWSEAWEQSSAIDAQFALLQALYGDVKARRAEAEADCAAVLREALHVEPVDIRKPDDADQSPFNASELRAMSQGTLDSLAEEIEHGSHPPFAIAQGSIGDCYFLASVGAFAQTQRGRDYLYSLVRVHRDAEGAVDGFLVTMPGTPHDPNPSGEDTVFVSDTYVRGANGAQPNIASIFESALAQTCPAGTQSLYSLGAGSGFSAVGMHVLSGHKGGIAIITNDPVKAERIPQHIEFALDQGHPVTTETSPVSHTAEVEVDGTRKTITIEAAHAYTVIAADDGGITISNPWGHNNEAGGSGSPANNKPQVGGTFRMSWDDYRRCFMSYTYGRIP</sequence>
<dbReference type="InterPro" id="IPR038765">
    <property type="entry name" value="Papain-like_cys_pep_sf"/>
</dbReference>
<evidence type="ECO:0000313" key="4">
    <source>
        <dbReference type="EMBL" id="MBF0939797.1"/>
    </source>
</evidence>